<organism evidence="3 4">
    <name type="scientific">Dipodomys ordii</name>
    <name type="common">Ord's kangaroo rat</name>
    <dbReference type="NCBI Taxonomy" id="10020"/>
    <lineage>
        <taxon>Eukaryota</taxon>
        <taxon>Metazoa</taxon>
        <taxon>Chordata</taxon>
        <taxon>Craniata</taxon>
        <taxon>Vertebrata</taxon>
        <taxon>Euteleostomi</taxon>
        <taxon>Mammalia</taxon>
        <taxon>Eutheria</taxon>
        <taxon>Euarchontoglires</taxon>
        <taxon>Glires</taxon>
        <taxon>Rodentia</taxon>
        <taxon>Castorimorpha</taxon>
        <taxon>Heteromyidae</taxon>
        <taxon>Dipodomyinae</taxon>
        <taxon>Dipodomys</taxon>
    </lineage>
</organism>
<keyword evidence="2" id="KW-0472">Membrane</keyword>
<keyword evidence="2" id="KW-0812">Transmembrane</keyword>
<keyword evidence="2" id="KW-1133">Transmembrane helix</keyword>
<protein>
    <submittedName>
        <fullName evidence="4">Interleukin-12 receptor subunit beta-1</fullName>
    </submittedName>
</protein>
<evidence type="ECO:0000256" key="1">
    <source>
        <dbReference type="SAM" id="MobiDB-lite"/>
    </source>
</evidence>
<feature type="transmembrane region" description="Helical" evidence="2">
    <location>
        <begin position="49"/>
        <end position="73"/>
    </location>
</feature>
<feature type="region of interest" description="Disordered" evidence="1">
    <location>
        <begin position="188"/>
        <end position="242"/>
    </location>
</feature>
<dbReference type="OrthoDB" id="8945484at2759"/>
<keyword evidence="4" id="KW-0675">Receptor</keyword>
<name>A0A1S3G679_DIPOR</name>
<sequence length="242" mass="25021">MRGAWSPPQRFRLGARQTAGPPGPDAEVLRVTAPTPARPSPPEPETSHASIVLASLGSFVGILLLGALGYLGLSRALWHLCPPLPTPYASTAVEFPGSQGKQAWPWADPGGLPEEARPVETLVVTAWDEADATEAREGTAASEARISAGVAGLPLLLADRRQGGASTAVLPGIEAALGLVHPNGGPLAARSPPGQRCWGNRPGRQSFEPQPDAPVREGLHRTQGGGTGTRHVVPLGPETEAS</sequence>
<accession>A0A1S3G679</accession>
<dbReference type="RefSeq" id="XP_012883784.1">
    <property type="nucleotide sequence ID" value="XM_013028330.1"/>
</dbReference>
<dbReference type="KEGG" id="dord:105994702"/>
<proteinExistence type="predicted"/>
<keyword evidence="3" id="KW-1185">Reference proteome</keyword>
<dbReference type="Proteomes" id="UP000081671">
    <property type="component" value="Unplaced"/>
</dbReference>
<evidence type="ECO:0000313" key="4">
    <source>
        <dbReference type="RefSeq" id="XP_012883784.1"/>
    </source>
</evidence>
<evidence type="ECO:0000256" key="2">
    <source>
        <dbReference type="SAM" id="Phobius"/>
    </source>
</evidence>
<reference evidence="4" key="1">
    <citation type="submission" date="2025-08" db="UniProtKB">
        <authorList>
            <consortium name="RefSeq"/>
        </authorList>
    </citation>
    <scope>IDENTIFICATION</scope>
    <source>
        <tissue evidence="4">Kidney</tissue>
    </source>
</reference>
<dbReference type="AlphaFoldDB" id="A0A1S3G679"/>
<gene>
    <name evidence="4" type="primary">Il12rb1</name>
</gene>
<evidence type="ECO:0000313" key="3">
    <source>
        <dbReference type="Proteomes" id="UP000081671"/>
    </source>
</evidence>
<feature type="region of interest" description="Disordered" evidence="1">
    <location>
        <begin position="1"/>
        <end position="47"/>
    </location>
</feature>
<dbReference type="InParanoid" id="A0A1S3G679"/>
<dbReference type="GeneID" id="105994702"/>
<dbReference type="CTD" id="3594"/>